<accession>A0A5S3PTL6</accession>
<dbReference type="Pfam" id="PF13648">
    <property type="entry name" value="Lipocalin_4"/>
    <property type="match status" value="1"/>
</dbReference>
<feature type="domain" description="Lipocalin-like" evidence="1">
    <location>
        <begin position="34"/>
        <end position="143"/>
    </location>
</feature>
<proteinExistence type="predicted"/>
<organism evidence="2 3">
    <name type="scientific">Maribacter algarum</name>
    <name type="common">ex Zhang et al. 2020</name>
    <dbReference type="NCBI Taxonomy" id="2578118"/>
    <lineage>
        <taxon>Bacteria</taxon>
        <taxon>Pseudomonadati</taxon>
        <taxon>Bacteroidota</taxon>
        <taxon>Flavobacteriia</taxon>
        <taxon>Flavobacteriales</taxon>
        <taxon>Flavobacteriaceae</taxon>
        <taxon>Maribacter</taxon>
    </lineage>
</organism>
<dbReference type="EMBL" id="VATY01000001">
    <property type="protein sequence ID" value="TMM58303.1"/>
    <property type="molecule type" value="Genomic_DNA"/>
</dbReference>
<dbReference type="Proteomes" id="UP000310314">
    <property type="component" value="Unassembled WGS sequence"/>
</dbReference>
<name>A0A5S3PTL6_9FLAO</name>
<dbReference type="AlphaFoldDB" id="A0A5S3PTL6"/>
<reference evidence="2 3" key="1">
    <citation type="submission" date="2019-05" db="EMBL/GenBank/DDBJ databases">
        <authorList>
            <person name="Zhang J.-Y."/>
            <person name="Feg X."/>
            <person name="Du Z.-J."/>
        </authorList>
    </citation>
    <scope>NUCLEOTIDE SEQUENCE [LARGE SCALE GENOMIC DNA]</scope>
    <source>
        <strain evidence="2 3">RZ26</strain>
    </source>
</reference>
<sequence>MKCNLIALFVVSVLLFSCSKDENKTDEVTPENAIVGSWRATEFKAADPNSSNVNLGAEILANLTAEQCYIITFTFNSDMTLIGESGVNYLQINATPTGLEVPCPTQKDTESSTYTYDGTTLTTVDTDGVTVMVKVSIDGDTMSADATDLDIPNFDAAGEIIFEKF</sequence>
<gene>
    <name evidence="2" type="ORF">FEE95_02420</name>
</gene>
<protein>
    <recommendedName>
        <fullName evidence="1">Lipocalin-like domain-containing protein</fullName>
    </recommendedName>
</protein>
<keyword evidence="3" id="KW-1185">Reference proteome</keyword>
<dbReference type="PROSITE" id="PS51257">
    <property type="entry name" value="PROKAR_LIPOPROTEIN"/>
    <property type="match status" value="1"/>
</dbReference>
<evidence type="ECO:0000259" key="1">
    <source>
        <dbReference type="Pfam" id="PF13648"/>
    </source>
</evidence>
<dbReference type="OrthoDB" id="1434105at2"/>
<dbReference type="RefSeq" id="WP_138656236.1">
    <property type="nucleotide sequence ID" value="NZ_VATY01000001.1"/>
</dbReference>
<evidence type="ECO:0000313" key="2">
    <source>
        <dbReference type="EMBL" id="TMM58303.1"/>
    </source>
</evidence>
<dbReference type="InterPro" id="IPR024311">
    <property type="entry name" value="Lipocalin-like"/>
</dbReference>
<comment type="caution">
    <text evidence="2">The sequence shown here is derived from an EMBL/GenBank/DDBJ whole genome shotgun (WGS) entry which is preliminary data.</text>
</comment>
<evidence type="ECO:0000313" key="3">
    <source>
        <dbReference type="Proteomes" id="UP000310314"/>
    </source>
</evidence>